<organism evidence="2 3">
    <name type="scientific">Symbiochloris irregularis</name>
    <dbReference type="NCBI Taxonomy" id="706552"/>
    <lineage>
        <taxon>Eukaryota</taxon>
        <taxon>Viridiplantae</taxon>
        <taxon>Chlorophyta</taxon>
        <taxon>core chlorophytes</taxon>
        <taxon>Trebouxiophyceae</taxon>
        <taxon>Trebouxiales</taxon>
        <taxon>Trebouxiaceae</taxon>
        <taxon>Symbiochloris</taxon>
    </lineage>
</organism>
<name>A0AAW1PJC9_9CHLO</name>
<reference evidence="2 3" key="1">
    <citation type="journal article" date="2024" name="Nat. Commun.">
        <title>Phylogenomics reveals the evolutionary origins of lichenization in chlorophyte algae.</title>
        <authorList>
            <person name="Puginier C."/>
            <person name="Libourel C."/>
            <person name="Otte J."/>
            <person name="Skaloud P."/>
            <person name="Haon M."/>
            <person name="Grisel S."/>
            <person name="Petersen M."/>
            <person name="Berrin J.G."/>
            <person name="Delaux P.M."/>
            <person name="Dal Grande F."/>
            <person name="Keller J."/>
        </authorList>
    </citation>
    <scope>NUCLEOTIDE SEQUENCE [LARGE SCALE GENOMIC DNA]</scope>
    <source>
        <strain evidence="2 3">SAG 2036</strain>
    </source>
</reference>
<feature type="region of interest" description="Disordered" evidence="1">
    <location>
        <begin position="127"/>
        <end position="159"/>
    </location>
</feature>
<evidence type="ECO:0000313" key="2">
    <source>
        <dbReference type="EMBL" id="KAK9813641.1"/>
    </source>
</evidence>
<accession>A0AAW1PJC9</accession>
<gene>
    <name evidence="2" type="ORF">WJX73_001128</name>
</gene>
<feature type="compositionally biased region" description="Basic and acidic residues" evidence="1">
    <location>
        <begin position="127"/>
        <end position="142"/>
    </location>
</feature>
<evidence type="ECO:0000256" key="1">
    <source>
        <dbReference type="SAM" id="MobiDB-lite"/>
    </source>
</evidence>
<protein>
    <submittedName>
        <fullName evidence="2">Uncharacterized protein</fullName>
    </submittedName>
</protein>
<feature type="compositionally biased region" description="Basic residues" evidence="1">
    <location>
        <begin position="1"/>
        <end position="14"/>
    </location>
</feature>
<dbReference type="EMBL" id="JALJOQ010000003">
    <property type="protein sequence ID" value="KAK9813641.1"/>
    <property type="molecule type" value="Genomic_DNA"/>
</dbReference>
<proteinExistence type="predicted"/>
<feature type="region of interest" description="Disordered" evidence="1">
    <location>
        <begin position="1"/>
        <end position="20"/>
    </location>
</feature>
<sequence>MPSAGKRKRNRAARHAAEKAQRDRAFRLLSRDKTFEEVVLDGWQRAKLHDIAREFQDVNHRSWRLAYGLSGRVLKAYSQSKAKVALLSGLKTVKGLSNNDTQKIVALYAAMEASELQDREANAYYKNLDRLQRQRERSESKRSGKRCRASPAPSQNSSN</sequence>
<keyword evidence="3" id="KW-1185">Reference proteome</keyword>
<dbReference type="AlphaFoldDB" id="A0AAW1PJC9"/>
<comment type="caution">
    <text evidence="2">The sequence shown here is derived from an EMBL/GenBank/DDBJ whole genome shotgun (WGS) entry which is preliminary data.</text>
</comment>
<dbReference type="Proteomes" id="UP001465755">
    <property type="component" value="Unassembled WGS sequence"/>
</dbReference>
<evidence type="ECO:0000313" key="3">
    <source>
        <dbReference type="Proteomes" id="UP001465755"/>
    </source>
</evidence>